<comment type="caution">
    <text evidence="1">The sequence shown here is derived from an EMBL/GenBank/DDBJ whole genome shotgun (WGS) entry which is preliminary data.</text>
</comment>
<protein>
    <submittedName>
        <fullName evidence="1">Uncharacterized protein</fullName>
    </submittedName>
</protein>
<proteinExistence type="predicted"/>
<evidence type="ECO:0000313" key="1">
    <source>
        <dbReference type="EMBL" id="HDW51522.1"/>
    </source>
</evidence>
<dbReference type="EMBL" id="DSMV01000130">
    <property type="protein sequence ID" value="HDW51522.1"/>
    <property type="molecule type" value="Genomic_DNA"/>
</dbReference>
<accession>A0A7C1F7R4</accession>
<organism evidence="1">
    <name type="scientific">Ammonifex degensii</name>
    <dbReference type="NCBI Taxonomy" id="42838"/>
    <lineage>
        <taxon>Bacteria</taxon>
        <taxon>Bacillati</taxon>
        <taxon>Bacillota</taxon>
        <taxon>Clostridia</taxon>
        <taxon>Thermoanaerobacterales</taxon>
        <taxon>Thermoanaerobacteraceae</taxon>
        <taxon>Ammonifex</taxon>
    </lineage>
</organism>
<gene>
    <name evidence="1" type="ORF">ENQ35_02095</name>
</gene>
<name>A0A7C1F7R4_9THEO</name>
<reference evidence="1" key="1">
    <citation type="journal article" date="2020" name="mSystems">
        <title>Genome- and Community-Level Interaction Insights into Carbon Utilization and Element Cycling Functions of Hydrothermarchaeota in Hydrothermal Sediment.</title>
        <authorList>
            <person name="Zhou Z."/>
            <person name="Liu Y."/>
            <person name="Xu W."/>
            <person name="Pan J."/>
            <person name="Luo Z.H."/>
            <person name="Li M."/>
        </authorList>
    </citation>
    <scope>NUCLEOTIDE SEQUENCE [LARGE SCALE GENOMIC DNA]</scope>
    <source>
        <strain evidence="1">SpSt-301</strain>
    </source>
</reference>
<sequence length="100" mass="11427">MVAVSRERLPYWVRRRLGTPQVLCWKCSRATAVCCPWIGMAVRFRGLSFTASYSCRQRRFASGVTGYILVMRTEGVTGCRYYRPGRLPAPGATRVYARKE</sequence>
<dbReference type="AlphaFoldDB" id="A0A7C1F7R4"/>